<name>A0A7Y6NTR0_9BURK</name>
<reference evidence="1 2" key="1">
    <citation type="submission" date="2020-06" db="EMBL/GenBank/DDBJ databases">
        <title>Schlegella sp. ID0723 isolated from air conditioner.</title>
        <authorList>
            <person name="Kim D.Y."/>
            <person name="Kim D.-U."/>
        </authorList>
    </citation>
    <scope>NUCLEOTIDE SEQUENCE [LARGE SCALE GENOMIC DNA]</scope>
    <source>
        <strain evidence="1 2">ID0723</strain>
    </source>
</reference>
<evidence type="ECO:0000313" key="1">
    <source>
        <dbReference type="EMBL" id="NUZ09119.1"/>
    </source>
</evidence>
<protein>
    <submittedName>
        <fullName evidence="1">Uncharacterized protein</fullName>
    </submittedName>
</protein>
<organism evidence="1 2">
    <name type="scientific">Piscinibacter koreensis</name>
    <dbReference type="NCBI Taxonomy" id="2742824"/>
    <lineage>
        <taxon>Bacteria</taxon>
        <taxon>Pseudomonadati</taxon>
        <taxon>Pseudomonadota</taxon>
        <taxon>Betaproteobacteria</taxon>
        <taxon>Burkholderiales</taxon>
        <taxon>Sphaerotilaceae</taxon>
        <taxon>Piscinibacter</taxon>
    </lineage>
</organism>
<evidence type="ECO:0000313" key="2">
    <source>
        <dbReference type="Proteomes" id="UP000529637"/>
    </source>
</evidence>
<gene>
    <name evidence="1" type="ORF">HQN59_25610</name>
</gene>
<keyword evidence="2" id="KW-1185">Reference proteome</keyword>
<dbReference type="Proteomes" id="UP000529637">
    <property type="component" value="Unassembled WGS sequence"/>
</dbReference>
<comment type="caution">
    <text evidence="1">The sequence shown here is derived from an EMBL/GenBank/DDBJ whole genome shotgun (WGS) entry which is preliminary data.</text>
</comment>
<dbReference type="EMBL" id="JABWMJ010000031">
    <property type="protein sequence ID" value="NUZ09119.1"/>
    <property type="molecule type" value="Genomic_DNA"/>
</dbReference>
<accession>A0A7Y6NTR0</accession>
<sequence length="85" mass="9149">MGKTDQSDLLTTEDLEEAFRSKYPSATDQQIAALMAAFLEEVPGQAVLDDGGFTGADAIGEGWPDALAAWIRELKEFAGDAYPPR</sequence>
<dbReference type="AlphaFoldDB" id="A0A7Y6NTR0"/>
<proteinExistence type="predicted"/>
<dbReference type="RefSeq" id="WP_176071961.1">
    <property type="nucleotide sequence ID" value="NZ_JABWMJ010000031.1"/>
</dbReference>